<dbReference type="InterPro" id="IPR014592">
    <property type="entry name" value="P-loop_UCP034888"/>
</dbReference>
<dbReference type="InterPro" id="IPR041685">
    <property type="entry name" value="AAA_GajA/Old/RecF-like"/>
</dbReference>
<evidence type="ECO:0000259" key="1">
    <source>
        <dbReference type="Pfam" id="PF13175"/>
    </source>
</evidence>
<dbReference type="PIRSF" id="PIRSF034888">
    <property type="entry name" value="P-loop_UCP034888"/>
    <property type="match status" value="1"/>
</dbReference>
<keyword evidence="3" id="KW-1185">Reference proteome</keyword>
<feature type="domain" description="Endonuclease GajA/Old nuclease/RecF-like AAA" evidence="1">
    <location>
        <begin position="10"/>
        <end position="391"/>
    </location>
</feature>
<evidence type="ECO:0000313" key="3">
    <source>
        <dbReference type="Proteomes" id="UP000298337"/>
    </source>
</evidence>
<protein>
    <submittedName>
        <fullName evidence="2">DUF3696 domain-containing protein</fullName>
    </submittedName>
</protein>
<accession>A0A4Z0PDK5</accession>
<dbReference type="PANTHER" id="PTHR43581:SF4">
    <property type="entry name" value="ATP_GTP PHOSPHATASE"/>
    <property type="match status" value="1"/>
</dbReference>
<dbReference type="OrthoDB" id="9792800at2"/>
<dbReference type="PANTHER" id="PTHR43581">
    <property type="entry name" value="ATP/GTP PHOSPHATASE"/>
    <property type="match status" value="1"/>
</dbReference>
<gene>
    <name evidence="2" type="ORF">EU556_05870</name>
</gene>
<dbReference type="RefSeq" id="WP_135431938.1">
    <property type="nucleotide sequence ID" value="NZ_SRLA01000001.1"/>
</dbReference>
<dbReference type="Pfam" id="PF13175">
    <property type="entry name" value="AAA_15"/>
    <property type="match status" value="1"/>
</dbReference>
<dbReference type="InterPro" id="IPR027417">
    <property type="entry name" value="P-loop_NTPase"/>
</dbReference>
<dbReference type="AlphaFoldDB" id="A0A4Z0PDK5"/>
<dbReference type="Gene3D" id="3.40.50.300">
    <property type="entry name" value="P-loop containing nucleotide triphosphate hydrolases"/>
    <property type="match status" value="1"/>
</dbReference>
<evidence type="ECO:0000313" key="2">
    <source>
        <dbReference type="EMBL" id="TGE10343.1"/>
    </source>
</evidence>
<proteinExistence type="predicted"/>
<sequence length="457" mass="52845">MTNTPERNILKTLYLDNFRSFQKTKIDFSKITLLTGANSSGKSSIINSILSIVQSEQFPYFLSLNGKYVELGGFEEIARNGKTNNDIEISGEYFTEIWYDRNKYKTSFKTIWEVNTVNDSPKIKELSLENDFLNIKISSKYYENEDGQKRQTYCLSIQAFALGFILKELKKRFQNIPQIKNSKKQKYTKNVISFEDAKFDSLEEMFSDFMDNETNYFMKHINHTIFSTIGYIENKFNFIGSFRYPPQRTYYQKSGSKRKVNFSGEGYVDQLVEWEEKNDIKMTKLKDTLIDLELATDIKSHKLKGGRFELKLKTSEKSFQSSLSDVGFGLSQFLPIIVADLQLGSNSLLAVSQPEIHLHPKVQANFANYLTKQINENNKQYIIESHSEYLINRIRLLIAEGELSTNDVKVYYLEKVANTSILHEVNFEKDGRITGAPDSFFDTYMMDVMNIAIAATE</sequence>
<organism evidence="2 3">
    <name type="scientific">Hymenobacter fodinae</name>
    <dbReference type="NCBI Taxonomy" id="2510796"/>
    <lineage>
        <taxon>Bacteria</taxon>
        <taxon>Pseudomonadati</taxon>
        <taxon>Bacteroidota</taxon>
        <taxon>Cytophagia</taxon>
        <taxon>Cytophagales</taxon>
        <taxon>Hymenobacteraceae</taxon>
        <taxon>Hymenobacter</taxon>
    </lineage>
</organism>
<reference evidence="2 3" key="1">
    <citation type="submission" date="2019-04" db="EMBL/GenBank/DDBJ databases">
        <authorList>
            <person name="Feng G."/>
            <person name="Zhang J."/>
            <person name="Zhu H."/>
        </authorList>
    </citation>
    <scope>NUCLEOTIDE SEQUENCE [LARGE SCALE GENOMIC DNA]</scope>
    <source>
        <strain evidence="2 3">92R-1</strain>
    </source>
</reference>
<dbReference type="InterPro" id="IPR051396">
    <property type="entry name" value="Bact_Antivir_Def_Nuclease"/>
</dbReference>
<dbReference type="Proteomes" id="UP000298337">
    <property type="component" value="Unassembled WGS sequence"/>
</dbReference>
<comment type="caution">
    <text evidence="2">The sequence shown here is derived from an EMBL/GenBank/DDBJ whole genome shotgun (WGS) entry which is preliminary data.</text>
</comment>
<dbReference type="SUPFAM" id="SSF52540">
    <property type="entry name" value="P-loop containing nucleoside triphosphate hydrolases"/>
    <property type="match status" value="1"/>
</dbReference>
<name>A0A4Z0PDK5_9BACT</name>
<dbReference type="EMBL" id="SRLA01000001">
    <property type="protein sequence ID" value="TGE10343.1"/>
    <property type="molecule type" value="Genomic_DNA"/>
</dbReference>